<evidence type="ECO:0000313" key="4">
    <source>
        <dbReference type="Proteomes" id="UP001151071"/>
    </source>
</evidence>
<evidence type="ECO:0000313" key="3">
    <source>
        <dbReference type="EMBL" id="MDA5109095.1"/>
    </source>
</evidence>
<dbReference type="Gene3D" id="3.90.550.10">
    <property type="entry name" value="Spore Coat Polysaccharide Biosynthesis Protein SpsA, Chain A"/>
    <property type="match status" value="1"/>
</dbReference>
<feature type="region of interest" description="Disordered" evidence="1">
    <location>
        <begin position="257"/>
        <end position="278"/>
    </location>
</feature>
<name>A0A9X3TRA1_9BACL</name>
<evidence type="ECO:0000259" key="2">
    <source>
        <dbReference type="Pfam" id="PF00535"/>
    </source>
</evidence>
<gene>
    <name evidence="3" type="ORF">O3V59_12035</name>
</gene>
<dbReference type="EMBL" id="JAPYYP010000013">
    <property type="protein sequence ID" value="MDA5109095.1"/>
    <property type="molecule type" value="Genomic_DNA"/>
</dbReference>
<organism evidence="3 4">
    <name type="scientific">Brevibacillus thermoruber</name>
    <dbReference type="NCBI Taxonomy" id="33942"/>
    <lineage>
        <taxon>Bacteria</taxon>
        <taxon>Bacillati</taxon>
        <taxon>Bacillota</taxon>
        <taxon>Bacilli</taxon>
        <taxon>Bacillales</taxon>
        <taxon>Paenibacillaceae</taxon>
        <taxon>Brevibacillus</taxon>
    </lineage>
</organism>
<feature type="domain" description="Glycosyltransferase 2-like" evidence="2">
    <location>
        <begin position="4"/>
        <end position="117"/>
    </location>
</feature>
<dbReference type="PANTHER" id="PTHR43685:SF3">
    <property type="entry name" value="SLR2126 PROTEIN"/>
    <property type="match status" value="1"/>
</dbReference>
<dbReference type="SUPFAM" id="SSF53448">
    <property type="entry name" value="Nucleotide-diphospho-sugar transferases"/>
    <property type="match status" value="1"/>
</dbReference>
<protein>
    <submittedName>
        <fullName evidence="3">Glycosyltransferase family A protein</fullName>
    </submittedName>
</protein>
<feature type="compositionally biased region" description="Basic residues" evidence="1">
    <location>
        <begin position="269"/>
        <end position="278"/>
    </location>
</feature>
<dbReference type="AlphaFoldDB" id="A0A9X3TRA1"/>
<dbReference type="InterPro" id="IPR029044">
    <property type="entry name" value="Nucleotide-diphossugar_trans"/>
</dbReference>
<dbReference type="Proteomes" id="UP001151071">
    <property type="component" value="Unassembled WGS sequence"/>
</dbReference>
<evidence type="ECO:0000256" key="1">
    <source>
        <dbReference type="SAM" id="MobiDB-lite"/>
    </source>
</evidence>
<dbReference type="PANTHER" id="PTHR43685">
    <property type="entry name" value="GLYCOSYLTRANSFERASE"/>
    <property type="match status" value="1"/>
</dbReference>
<sequence>MFTSVVIPTRNAADRLLYTLFSLNLQYTPFDQFEVIVLDNASQDDTSDKVTAFPAHYSLHCQRFRRRLAMHRLLNAGISRAKGEIIVFLSGSTIVPREFVGTHQHVHAQEAKQVLMGLGERRIYSVYDPRFSPSQMEECSAWLEHYPQIKRPHSSACVVPLLEEKQIASGLPFHIGLPCPEADRRQVICDKFGTRLEGFRRPWVLFGTEHVSIPRAALIKAGGFKELPRRETERDMAKRLWKAGCQFRFAEKLTLLRQERPPVGGPGQRKSRNNRRAK</sequence>
<proteinExistence type="predicted"/>
<comment type="caution">
    <text evidence="3">The sequence shown here is derived from an EMBL/GenBank/DDBJ whole genome shotgun (WGS) entry which is preliminary data.</text>
</comment>
<accession>A0A9X3TRA1</accession>
<dbReference type="Pfam" id="PF00535">
    <property type="entry name" value="Glycos_transf_2"/>
    <property type="match status" value="1"/>
</dbReference>
<reference evidence="3" key="1">
    <citation type="submission" date="2022-12" db="EMBL/GenBank/DDBJ databases">
        <title>Draft genome sequence of the thermophilic strain Brevibacillus thermoruber HT42, isolated from Los Humeros, Puebla, Mexico, with biotechnological potential.</title>
        <authorList>
            <person name="Lara Sanchez J."/>
            <person name="Solis Palacios R."/>
            <person name="Bustos Baena A.S."/>
            <person name="Ruz Baez A.E."/>
            <person name="Espinosa Luna G."/>
            <person name="Oliart Ros R.M."/>
        </authorList>
    </citation>
    <scope>NUCLEOTIDE SEQUENCE</scope>
    <source>
        <strain evidence="3">HT42</strain>
    </source>
</reference>
<dbReference type="CDD" id="cd00761">
    <property type="entry name" value="Glyco_tranf_GTA_type"/>
    <property type="match status" value="1"/>
</dbReference>
<dbReference type="RefSeq" id="WP_271140207.1">
    <property type="nucleotide sequence ID" value="NZ_JAPYYP010000013.1"/>
</dbReference>
<dbReference type="InterPro" id="IPR001173">
    <property type="entry name" value="Glyco_trans_2-like"/>
</dbReference>
<keyword evidence="4" id="KW-1185">Reference proteome</keyword>
<dbReference type="InterPro" id="IPR050834">
    <property type="entry name" value="Glycosyltransf_2"/>
</dbReference>